<sequence>AYQSRVLRSLQMILACAPDVQICYTNIDSIHFSLPTIHRDSVVAWLEREASDAMGSFKIEAVTQYGLWLEPGRYWLYSDREIVKFRNRSIGDQRQPFRDHAIYVVGRRIGDLHVPVRMTLAMERTMSPSRSVELDGDDSVVRQRLIEIGDNTTFTDVMGGLERNQRQAIPARIKAFKAVREKIDTSRNAASEREDNAIVM</sequence>
<comment type="caution">
    <text evidence="1">The sequence shown here is derived from an EMBL/GenBank/DDBJ whole genome shotgun (WGS) entry which is preliminary data.</text>
</comment>
<reference evidence="1 2" key="1">
    <citation type="submission" date="2015-06" db="EMBL/GenBank/DDBJ databases">
        <title>Improved classification and identification of acetic acid bacteria using matrix-assisted laser desorption/ionization time-of-flight mass spectrometry; Gluconobacter nephelii and Gluconobacter uchimurae are later heterotypic synonyms of Gluconobacter japonicus and Gluconobacter oxydans, respectively.</title>
        <authorList>
            <person name="Li L."/>
            <person name="Cleenwerck I."/>
            <person name="De Vuyst L."/>
            <person name="Vandamme P."/>
        </authorList>
    </citation>
    <scope>NUCLEOTIDE SEQUENCE [LARGE SCALE GENOMIC DNA]</scope>
    <source>
        <strain evidence="1 2">LMG 1676</strain>
    </source>
</reference>
<accession>A0A149S1Q2</accession>
<evidence type="ECO:0000313" key="2">
    <source>
        <dbReference type="Proteomes" id="UP000075655"/>
    </source>
</evidence>
<dbReference type="RefSeq" id="WP_231098604.1">
    <property type="nucleotide sequence ID" value="NZ_LHZG01000129.1"/>
</dbReference>
<dbReference type="Proteomes" id="UP000075655">
    <property type="component" value="Unassembled WGS sequence"/>
</dbReference>
<dbReference type="AlphaFoldDB" id="A0A149S1Q2"/>
<proteinExistence type="predicted"/>
<protein>
    <submittedName>
        <fullName evidence="1">Uncharacterized protein</fullName>
    </submittedName>
</protein>
<evidence type="ECO:0000313" key="1">
    <source>
        <dbReference type="EMBL" id="KXV20685.1"/>
    </source>
</evidence>
<feature type="non-terminal residue" evidence="1">
    <location>
        <position position="1"/>
    </location>
</feature>
<dbReference type="PATRIC" id="fig|442.8.peg.231"/>
<organism evidence="1 2">
    <name type="scientific">Gluconobacter oxydans</name>
    <name type="common">Gluconobacter suboxydans</name>
    <dbReference type="NCBI Taxonomy" id="442"/>
    <lineage>
        <taxon>Bacteria</taxon>
        <taxon>Pseudomonadati</taxon>
        <taxon>Pseudomonadota</taxon>
        <taxon>Alphaproteobacteria</taxon>
        <taxon>Acetobacterales</taxon>
        <taxon>Acetobacteraceae</taxon>
        <taxon>Gluconobacter</taxon>
    </lineage>
</organism>
<gene>
    <name evidence="1" type="ORF">AD934_02890</name>
</gene>
<name>A0A149S1Q2_GLUOY</name>
<dbReference type="EMBL" id="LHZG01000129">
    <property type="protein sequence ID" value="KXV20685.1"/>
    <property type="molecule type" value="Genomic_DNA"/>
</dbReference>